<name>A0A242N836_CABSO</name>
<dbReference type="SUPFAM" id="SSF55785">
    <property type="entry name" value="PYP-like sensor domain (PAS domain)"/>
    <property type="match status" value="1"/>
</dbReference>
<evidence type="ECO:0000313" key="3">
    <source>
        <dbReference type="Proteomes" id="UP000194546"/>
    </source>
</evidence>
<dbReference type="AlphaFoldDB" id="A0A242N836"/>
<organism evidence="2 3">
    <name type="scientific">Caballeronia sordidicola</name>
    <name type="common">Burkholderia sordidicola</name>
    <dbReference type="NCBI Taxonomy" id="196367"/>
    <lineage>
        <taxon>Bacteria</taxon>
        <taxon>Pseudomonadati</taxon>
        <taxon>Pseudomonadota</taxon>
        <taxon>Betaproteobacteria</taxon>
        <taxon>Burkholderiales</taxon>
        <taxon>Burkholderiaceae</taxon>
        <taxon>Caballeronia</taxon>
    </lineage>
</organism>
<protein>
    <submittedName>
        <fullName evidence="2">Putative DNA-binding protein</fullName>
    </submittedName>
</protein>
<dbReference type="InterPro" id="IPR041413">
    <property type="entry name" value="MLTR_LBD"/>
</dbReference>
<comment type="caution">
    <text evidence="2">The sequence shown here is derived from an EMBL/GenBank/DDBJ whole genome shotgun (WGS) entry which is preliminary data.</text>
</comment>
<dbReference type="PANTHER" id="PTHR35010">
    <property type="entry name" value="BLL4672 PROTEIN-RELATED"/>
    <property type="match status" value="1"/>
</dbReference>
<dbReference type="EMBL" id="NBTY01000023">
    <property type="protein sequence ID" value="OTP79752.1"/>
    <property type="molecule type" value="Genomic_DNA"/>
</dbReference>
<feature type="domain" description="MmyB-like transcription regulator ligand binding" evidence="1">
    <location>
        <begin position="2"/>
        <end position="62"/>
    </location>
</feature>
<proteinExistence type="predicted"/>
<dbReference type="PANTHER" id="PTHR35010:SF3">
    <property type="entry name" value="BLL4873 PROTEIN"/>
    <property type="match status" value="1"/>
</dbReference>
<dbReference type="Gene3D" id="3.30.450.180">
    <property type="match status" value="1"/>
</dbReference>
<accession>A0A242N836</accession>
<dbReference type="Proteomes" id="UP000194546">
    <property type="component" value="Unassembled WGS sequence"/>
</dbReference>
<evidence type="ECO:0000313" key="2">
    <source>
        <dbReference type="EMBL" id="OTP79752.1"/>
    </source>
</evidence>
<reference evidence="2 3" key="1">
    <citation type="submission" date="2017-03" db="EMBL/GenBank/DDBJ databases">
        <title>Genome analysis of strain PAMC 26510.</title>
        <authorList>
            <person name="Oh H.-M."/>
            <person name="Yang J.-A."/>
        </authorList>
    </citation>
    <scope>NUCLEOTIDE SEQUENCE [LARGE SCALE GENOMIC DNA]</scope>
    <source>
        <strain evidence="2 3">PAMC 26510</strain>
    </source>
</reference>
<evidence type="ECO:0000259" key="1">
    <source>
        <dbReference type="Pfam" id="PF17765"/>
    </source>
</evidence>
<dbReference type="GO" id="GO:0003677">
    <property type="term" value="F:DNA binding"/>
    <property type="evidence" value="ECO:0007669"/>
    <property type="project" value="UniProtKB-KW"/>
</dbReference>
<sequence>MPPVIERLIKSVNLPAYVTGRRWDILAWNAAAADVLGFDRLDASNRNILAFMFIETDSRRLSAGAGLTRRAAW</sequence>
<dbReference type="InterPro" id="IPR035965">
    <property type="entry name" value="PAS-like_dom_sf"/>
</dbReference>
<gene>
    <name evidence="2" type="ORF">PAMC26510_05530</name>
</gene>
<dbReference type="Pfam" id="PF17765">
    <property type="entry name" value="MLTR_LBD"/>
    <property type="match status" value="1"/>
</dbReference>
<keyword evidence="2" id="KW-0238">DNA-binding</keyword>